<comment type="caution">
    <text evidence="2">The sequence shown here is derived from an EMBL/GenBank/DDBJ whole genome shotgun (WGS) entry which is preliminary data.</text>
</comment>
<organism evidence="2 3">
    <name type="scientific">Dreissena polymorpha</name>
    <name type="common">Zebra mussel</name>
    <name type="synonym">Mytilus polymorpha</name>
    <dbReference type="NCBI Taxonomy" id="45954"/>
    <lineage>
        <taxon>Eukaryota</taxon>
        <taxon>Metazoa</taxon>
        <taxon>Spiralia</taxon>
        <taxon>Lophotrochozoa</taxon>
        <taxon>Mollusca</taxon>
        <taxon>Bivalvia</taxon>
        <taxon>Autobranchia</taxon>
        <taxon>Heteroconchia</taxon>
        <taxon>Euheterodonta</taxon>
        <taxon>Imparidentia</taxon>
        <taxon>Neoheterodontei</taxon>
        <taxon>Myida</taxon>
        <taxon>Dreissenoidea</taxon>
        <taxon>Dreissenidae</taxon>
        <taxon>Dreissena</taxon>
    </lineage>
</organism>
<name>A0A9D4ECW4_DREPO</name>
<dbReference type="EMBL" id="JAIWYP010000009">
    <property type="protein sequence ID" value="KAH3775817.1"/>
    <property type="molecule type" value="Genomic_DNA"/>
</dbReference>
<sequence length="57" mass="6048">MSVTILSLVSPLSESSSSQIESTKLESRVDALVGEATGSKFQIASATAMEPFDFLPR</sequence>
<protein>
    <submittedName>
        <fullName evidence="2">Uncharacterized protein</fullName>
    </submittedName>
</protein>
<evidence type="ECO:0000313" key="3">
    <source>
        <dbReference type="Proteomes" id="UP000828390"/>
    </source>
</evidence>
<reference evidence="2" key="1">
    <citation type="journal article" date="2019" name="bioRxiv">
        <title>The Genome of the Zebra Mussel, Dreissena polymorpha: A Resource for Invasive Species Research.</title>
        <authorList>
            <person name="McCartney M.A."/>
            <person name="Auch B."/>
            <person name="Kono T."/>
            <person name="Mallez S."/>
            <person name="Zhang Y."/>
            <person name="Obille A."/>
            <person name="Becker A."/>
            <person name="Abrahante J.E."/>
            <person name="Garbe J."/>
            <person name="Badalamenti J.P."/>
            <person name="Herman A."/>
            <person name="Mangelson H."/>
            <person name="Liachko I."/>
            <person name="Sullivan S."/>
            <person name="Sone E.D."/>
            <person name="Koren S."/>
            <person name="Silverstein K.A.T."/>
            <person name="Beckman K.B."/>
            <person name="Gohl D.M."/>
        </authorList>
    </citation>
    <scope>NUCLEOTIDE SEQUENCE</scope>
    <source>
        <strain evidence="2">Duluth1</strain>
        <tissue evidence="2">Whole animal</tissue>
    </source>
</reference>
<reference evidence="2" key="2">
    <citation type="submission" date="2020-11" db="EMBL/GenBank/DDBJ databases">
        <authorList>
            <person name="McCartney M.A."/>
            <person name="Auch B."/>
            <person name="Kono T."/>
            <person name="Mallez S."/>
            <person name="Becker A."/>
            <person name="Gohl D.M."/>
            <person name="Silverstein K.A.T."/>
            <person name="Koren S."/>
            <person name="Bechman K.B."/>
            <person name="Herman A."/>
            <person name="Abrahante J.E."/>
            <person name="Garbe J."/>
        </authorList>
    </citation>
    <scope>NUCLEOTIDE SEQUENCE</scope>
    <source>
        <strain evidence="2">Duluth1</strain>
        <tissue evidence="2">Whole animal</tissue>
    </source>
</reference>
<feature type="region of interest" description="Disordered" evidence="1">
    <location>
        <begin position="1"/>
        <end position="22"/>
    </location>
</feature>
<keyword evidence="3" id="KW-1185">Reference proteome</keyword>
<dbReference type="Proteomes" id="UP000828390">
    <property type="component" value="Unassembled WGS sequence"/>
</dbReference>
<proteinExistence type="predicted"/>
<dbReference type="AlphaFoldDB" id="A0A9D4ECW4"/>
<evidence type="ECO:0000313" key="2">
    <source>
        <dbReference type="EMBL" id="KAH3775817.1"/>
    </source>
</evidence>
<accession>A0A9D4ECW4</accession>
<evidence type="ECO:0000256" key="1">
    <source>
        <dbReference type="SAM" id="MobiDB-lite"/>
    </source>
</evidence>
<gene>
    <name evidence="2" type="ORF">DPMN_177224</name>
</gene>